<dbReference type="KEGG" id="sfic:EIZ62_02525"/>
<feature type="compositionally biased region" description="Basic and acidic residues" evidence="1">
    <location>
        <begin position="53"/>
        <end position="65"/>
    </location>
</feature>
<evidence type="ECO:0000313" key="3">
    <source>
        <dbReference type="EMBL" id="QGV77251.1"/>
    </source>
</evidence>
<evidence type="ECO:0000256" key="1">
    <source>
        <dbReference type="SAM" id="MobiDB-lite"/>
    </source>
</evidence>
<dbReference type="Proteomes" id="UP000422572">
    <property type="component" value="Chromosome"/>
</dbReference>
<feature type="transmembrane region" description="Helical" evidence="2">
    <location>
        <begin position="91"/>
        <end position="110"/>
    </location>
</feature>
<keyword evidence="2" id="KW-1133">Transmembrane helix</keyword>
<dbReference type="Pfam" id="PF03729">
    <property type="entry name" value="DUF308"/>
    <property type="match status" value="1"/>
</dbReference>
<protein>
    <submittedName>
        <fullName evidence="3">Uncharacterized protein</fullName>
    </submittedName>
</protein>
<sequence>MSRRARRGTAGDPRAPRPPSRRHGPARRGGPVPPHERAWKSQDRAVRSRASRPGREDQPEDRSEGRPLGAALATLAPGVLILVWPDGTLHVLALLVGLCLLVTGAFRFVGRGGWRRAGPRPLTGRTAAVCRR</sequence>
<evidence type="ECO:0000256" key="2">
    <source>
        <dbReference type="SAM" id="Phobius"/>
    </source>
</evidence>
<proteinExistence type="predicted"/>
<dbReference type="InterPro" id="IPR005325">
    <property type="entry name" value="DUF308_memb"/>
</dbReference>
<name>A0A6I6F380_9ACTN</name>
<keyword evidence="4" id="KW-1185">Reference proteome</keyword>
<dbReference type="AlphaFoldDB" id="A0A6I6F380"/>
<feature type="compositionally biased region" description="Basic and acidic residues" evidence="1">
    <location>
        <begin position="34"/>
        <end position="46"/>
    </location>
</feature>
<feature type="region of interest" description="Disordered" evidence="1">
    <location>
        <begin position="1"/>
        <end position="68"/>
    </location>
</feature>
<dbReference type="RefSeq" id="WP_156691072.1">
    <property type="nucleotide sequence ID" value="NZ_CP034279.1"/>
</dbReference>
<gene>
    <name evidence="3" type="ORF">EIZ62_02525</name>
</gene>
<organism evidence="3 4">
    <name type="scientific">Streptomyces ficellus</name>
    <dbReference type="NCBI Taxonomy" id="1977088"/>
    <lineage>
        <taxon>Bacteria</taxon>
        <taxon>Bacillati</taxon>
        <taxon>Actinomycetota</taxon>
        <taxon>Actinomycetes</taxon>
        <taxon>Kitasatosporales</taxon>
        <taxon>Streptomycetaceae</taxon>
        <taxon>Streptomyces</taxon>
    </lineage>
</organism>
<reference evidence="3 4" key="1">
    <citation type="submission" date="2018-12" db="EMBL/GenBank/DDBJ databases">
        <title>Complete genome sequence of Streptomyces ficellus NRRL8067, the producer of ficellomycin, feldamycin and nojirimycin.</title>
        <authorList>
            <person name="Zhang H."/>
            <person name="Yue R."/>
            <person name="Liu Y."/>
            <person name="Li M."/>
            <person name="Mu H."/>
            <person name="Zhang J."/>
        </authorList>
    </citation>
    <scope>NUCLEOTIDE SEQUENCE [LARGE SCALE GENOMIC DNA]</scope>
    <source>
        <strain evidence="3 4">NRRL 8067</strain>
    </source>
</reference>
<evidence type="ECO:0000313" key="4">
    <source>
        <dbReference type="Proteomes" id="UP000422572"/>
    </source>
</evidence>
<keyword evidence="2" id="KW-0472">Membrane</keyword>
<accession>A0A6I6F380</accession>
<dbReference type="EMBL" id="CP034279">
    <property type="protein sequence ID" value="QGV77251.1"/>
    <property type="molecule type" value="Genomic_DNA"/>
</dbReference>
<feature type="transmembrane region" description="Helical" evidence="2">
    <location>
        <begin position="68"/>
        <end position="85"/>
    </location>
</feature>
<keyword evidence="2" id="KW-0812">Transmembrane</keyword>